<evidence type="ECO:0000313" key="2">
    <source>
        <dbReference type="EMBL" id="KWW99894.1"/>
    </source>
</evidence>
<proteinExistence type="predicted"/>
<keyword evidence="3" id="KW-1185">Reference proteome</keyword>
<feature type="region of interest" description="Disordered" evidence="1">
    <location>
        <begin position="1"/>
        <end position="85"/>
    </location>
</feature>
<feature type="compositionally biased region" description="Low complexity" evidence="1">
    <location>
        <begin position="60"/>
        <end position="69"/>
    </location>
</feature>
<evidence type="ECO:0000256" key="1">
    <source>
        <dbReference type="SAM" id="MobiDB-lite"/>
    </source>
</evidence>
<dbReference type="STRING" id="1469144.LI90_1534"/>
<sequence>MIPPSRGGRRLLASPVRVAGAGAGRDPGPSRRELRRVPAVSPVPAAGEDQPQPGDRRAPPFRACACPAPGSRVASPSRTAGSVIP</sequence>
<accession>A0A132MPV2</accession>
<evidence type="ECO:0000313" key="3">
    <source>
        <dbReference type="Proteomes" id="UP000070188"/>
    </source>
</evidence>
<name>A0A132MPV2_9ACTN</name>
<dbReference type="PATRIC" id="fig|1469144.10.peg.1679"/>
<dbReference type="EMBL" id="LAXD01000001">
    <property type="protein sequence ID" value="KWW99894.1"/>
    <property type="molecule type" value="Genomic_DNA"/>
</dbReference>
<dbReference type="AlphaFoldDB" id="A0A132MPV2"/>
<gene>
    <name evidence="2" type="ORF">LI90_1534</name>
</gene>
<feature type="compositionally biased region" description="Polar residues" evidence="1">
    <location>
        <begin position="74"/>
        <end position="85"/>
    </location>
</feature>
<comment type="caution">
    <text evidence="2">The sequence shown here is derived from an EMBL/GenBank/DDBJ whole genome shotgun (WGS) entry which is preliminary data.</text>
</comment>
<protein>
    <submittedName>
        <fullName evidence="2">Uncharacterized protein</fullName>
    </submittedName>
</protein>
<dbReference type="Proteomes" id="UP000070188">
    <property type="component" value="Unassembled WGS sequence"/>
</dbReference>
<reference evidence="3" key="1">
    <citation type="submission" date="2015-04" db="EMBL/GenBank/DDBJ databases">
        <title>Physiological reanalysis, assessment of diazotrophy, and genome sequences of multiple isolates of Streptomyces thermoautotrophicus.</title>
        <authorList>
            <person name="MacKellar D.C."/>
            <person name="Lieber L."/>
            <person name="Norman J."/>
            <person name="Bolger A."/>
            <person name="Tobin C."/>
            <person name="Murray J.W."/>
            <person name="Chang R."/>
            <person name="Ford T."/>
            <person name="Nguyen P.Q."/>
            <person name="Woodward J."/>
            <person name="Permingeat H."/>
            <person name="Joshi N.S."/>
            <person name="Silver P.A."/>
            <person name="Usadel B."/>
            <person name="Rutherford A.W."/>
            <person name="Friesen M."/>
            <person name="Prell J."/>
        </authorList>
    </citation>
    <scope>NUCLEOTIDE SEQUENCE [LARGE SCALE GENOMIC DNA]</scope>
    <source>
        <strain evidence="3">H1</strain>
    </source>
</reference>
<organism evidence="2 3">
    <name type="scientific">Carbonactinospora thermoautotrophica</name>
    <dbReference type="NCBI Taxonomy" id="1469144"/>
    <lineage>
        <taxon>Bacteria</taxon>
        <taxon>Bacillati</taxon>
        <taxon>Actinomycetota</taxon>
        <taxon>Actinomycetes</taxon>
        <taxon>Kitasatosporales</taxon>
        <taxon>Carbonactinosporaceae</taxon>
        <taxon>Carbonactinospora</taxon>
    </lineage>
</organism>